<dbReference type="GO" id="GO:0004386">
    <property type="term" value="F:helicase activity"/>
    <property type="evidence" value="ECO:0007669"/>
    <property type="project" value="UniProtKB-KW"/>
</dbReference>
<dbReference type="AlphaFoldDB" id="A0A4P2Q233"/>
<evidence type="ECO:0000313" key="3">
    <source>
        <dbReference type="EMBL" id="AUX23314.1"/>
    </source>
</evidence>
<dbReference type="Proteomes" id="UP000295781">
    <property type="component" value="Chromosome"/>
</dbReference>
<dbReference type="OrthoDB" id="713315at2"/>
<keyword evidence="3" id="KW-0547">Nucleotide-binding</keyword>
<feature type="compositionally biased region" description="Gly residues" evidence="1">
    <location>
        <begin position="264"/>
        <end position="275"/>
    </location>
</feature>
<dbReference type="InterPro" id="IPR001650">
    <property type="entry name" value="Helicase_C-like"/>
</dbReference>
<gene>
    <name evidence="3" type="ORF">SOCEGT47_038370</name>
</gene>
<dbReference type="CDD" id="cd18785">
    <property type="entry name" value="SF2_C"/>
    <property type="match status" value="1"/>
</dbReference>
<proteinExistence type="predicted"/>
<reference evidence="3 4" key="1">
    <citation type="submission" date="2015-09" db="EMBL/GenBank/DDBJ databases">
        <title>Sorangium comparison.</title>
        <authorList>
            <person name="Zaburannyi N."/>
            <person name="Bunk B."/>
            <person name="Overmann J."/>
            <person name="Mueller R."/>
        </authorList>
    </citation>
    <scope>NUCLEOTIDE SEQUENCE [LARGE SCALE GENOMIC DNA]</scope>
    <source>
        <strain evidence="3 4">So ceGT47</strain>
    </source>
</reference>
<dbReference type="SMART" id="SM00490">
    <property type="entry name" value="HELICc"/>
    <property type="match status" value="1"/>
</dbReference>
<evidence type="ECO:0000256" key="1">
    <source>
        <dbReference type="SAM" id="MobiDB-lite"/>
    </source>
</evidence>
<name>A0A4P2Q233_SORCE</name>
<evidence type="ECO:0000313" key="4">
    <source>
        <dbReference type="Proteomes" id="UP000295781"/>
    </source>
</evidence>
<feature type="region of interest" description="Disordered" evidence="1">
    <location>
        <begin position="1099"/>
        <end position="1119"/>
    </location>
</feature>
<feature type="domain" description="Helicase C-terminal" evidence="2">
    <location>
        <begin position="823"/>
        <end position="988"/>
    </location>
</feature>
<keyword evidence="3" id="KW-0347">Helicase</keyword>
<dbReference type="EMBL" id="CP012670">
    <property type="protein sequence ID" value="AUX23314.1"/>
    <property type="molecule type" value="Genomic_DNA"/>
</dbReference>
<dbReference type="NCBIfam" id="NF038325">
    <property type="entry name" value="DISARM_DrmAS"/>
    <property type="match status" value="1"/>
</dbReference>
<feature type="region of interest" description="Disordered" evidence="1">
    <location>
        <begin position="51"/>
        <end position="92"/>
    </location>
</feature>
<dbReference type="PROSITE" id="PS51194">
    <property type="entry name" value="HELICASE_CTER"/>
    <property type="match status" value="1"/>
</dbReference>
<protein>
    <submittedName>
        <fullName evidence="3">Superfamily II DNA/RNA helicase</fullName>
    </submittedName>
</protein>
<dbReference type="Gene3D" id="3.40.50.300">
    <property type="entry name" value="P-loop containing nucleotide triphosphate hydrolases"/>
    <property type="match status" value="1"/>
</dbReference>
<dbReference type="Pfam" id="PF00271">
    <property type="entry name" value="Helicase_C"/>
    <property type="match status" value="1"/>
</dbReference>
<keyword evidence="3" id="KW-0378">Hydrolase</keyword>
<dbReference type="InterPro" id="IPR027417">
    <property type="entry name" value="P-loop_NTPase"/>
</dbReference>
<feature type="region of interest" description="Disordered" evidence="1">
    <location>
        <begin position="263"/>
        <end position="284"/>
    </location>
</feature>
<accession>A0A4P2Q233</accession>
<keyword evidence="3" id="KW-0067">ATP-binding</keyword>
<dbReference type="RefSeq" id="WP_129348389.1">
    <property type="nucleotide sequence ID" value="NZ_CP012670.1"/>
</dbReference>
<dbReference type="SUPFAM" id="SSF52540">
    <property type="entry name" value="P-loop containing nucleoside triphosphate hydrolases"/>
    <property type="match status" value="1"/>
</dbReference>
<evidence type="ECO:0000259" key="2">
    <source>
        <dbReference type="PROSITE" id="PS51194"/>
    </source>
</evidence>
<sequence length="1146" mass="126516">MPDVTAPRDHLVRALHADLVGPYQLDEGAIAEQEILELPPSRHYLTGFLASEEERSPEDDTADDGLGAGPDEPEEENQGGGEEPEDKRPNLWPASIGMSVLVPRETRAVKATVRFAEYSPDTVKPEGRGRGHRVWKRKPRQTLVTEVPLDARTLQSGIRLRDTVGIMLYGQIKAVERARGIPEGTQALALFVVNRRGQGDKGRRDEQMIFQVELEIECPEAIVPRPNFSDEDSDQWDQKVADLQFRERVEYAVGHGVAVEVPPGQGGVDDGGSPGEPGSAPRPAVTRVKTTWLPEYEVRRVVAHEEEGVTVAMDELAKLERGEDVRARLERLPAAYGAWIQKQRSTQVEGDKRAETRDELMRKAEEARRRIEAGIELLASNAQIRQAFCMANEAMAEAARHRSPSRYQDGKRPEWRLFQLAFLLMNLNGVADGEHADRERVELIFFPTGGGKTEAYLGVIAFCLLLRRLRRAKLPDGGLGVAVLLRYTLRLLTLDQLGRAATLLCALESQRRKRPAVLGDTRFSVGLWVGRSATANTMEEASRLVTGFKLGVNGNPCPLPACPWCGKELGPNSLSLLPSKTAPDEVRVGCTSETCEFSCANNSEGIPVVFVDDQVYRELPSFLIATVDKLAMMPWRGEAGMLFGKASARGGRRFYGPMDGKPPRAAKSLPGGLAPPELIVQDELHLISGPLGTMVGLYETAVDALCSRPASADPRSTAAPSVVRPKVLAATATVRRADTQIQALFGRPAAAVSVFPPPGIDDSETYFATVDGKRPGRKYVGVAAQGRSMKAILLRVYRTLLAGAMKAYDPSLPPDQTADAYMTLAGYFNSLRELGGMRRLVDDEVLARTKQAEDARPLNATGKHLWFENRELGDEPVELTSREHTDKVKRTKDRLNKPWRDPEAINVLLASNMISVGVDIDRLGLMVVAGQPKTTAEYIQASSRVGRQERWPGLVVTVYNLHKSRDRSHYEHFAAYHESFYRFVEATSVTPFSGPALDRGLVGTLTSMIRFASHDLTPPRGAMALPANRHLADAVVERLAARASCQPELQKDGQEKLAEELRLRGHNLLDTWTDLVRSTPEEPKQRRYSKFDREKVGGKPLLYTPLDEERPGPDTADGRFAAPTSLRDVESTAHLWLVGRRLGRQD</sequence>
<organism evidence="3 4">
    <name type="scientific">Sorangium cellulosum</name>
    <name type="common">Polyangium cellulosum</name>
    <dbReference type="NCBI Taxonomy" id="56"/>
    <lineage>
        <taxon>Bacteria</taxon>
        <taxon>Pseudomonadati</taxon>
        <taxon>Myxococcota</taxon>
        <taxon>Polyangia</taxon>
        <taxon>Polyangiales</taxon>
        <taxon>Polyangiaceae</taxon>
        <taxon>Sorangium</taxon>
    </lineage>
</organism>